<sequence>MDVSFKDTTEETQQKLLQNEKSANNVENIVRGKVSNSRGVKIPLRQKYTYASGQLDLSR</sequence>
<evidence type="ECO:0000256" key="1">
    <source>
        <dbReference type="SAM" id="MobiDB-lite"/>
    </source>
</evidence>
<protein>
    <submittedName>
        <fullName evidence="2">Uncharacterized protein</fullName>
    </submittedName>
</protein>
<dbReference type="EMBL" id="JBHUOL010000003">
    <property type="protein sequence ID" value="MFD2907394.1"/>
    <property type="molecule type" value="Genomic_DNA"/>
</dbReference>
<name>A0ABW5Z3I2_9FLAO</name>
<organism evidence="2 3">
    <name type="scientific">Flavobacterium ardleyense</name>
    <dbReference type="NCBI Taxonomy" id="2038737"/>
    <lineage>
        <taxon>Bacteria</taxon>
        <taxon>Pseudomonadati</taxon>
        <taxon>Bacteroidota</taxon>
        <taxon>Flavobacteriia</taxon>
        <taxon>Flavobacteriales</taxon>
        <taxon>Flavobacteriaceae</taxon>
        <taxon>Flavobacterium</taxon>
    </lineage>
</organism>
<proteinExistence type="predicted"/>
<evidence type="ECO:0000313" key="2">
    <source>
        <dbReference type="EMBL" id="MFD2907394.1"/>
    </source>
</evidence>
<dbReference type="RefSeq" id="WP_379803482.1">
    <property type="nucleotide sequence ID" value="NZ_JBHUOL010000003.1"/>
</dbReference>
<feature type="compositionally biased region" description="Basic and acidic residues" evidence="1">
    <location>
        <begin position="1"/>
        <end position="13"/>
    </location>
</feature>
<dbReference type="Proteomes" id="UP001597549">
    <property type="component" value="Unassembled WGS sequence"/>
</dbReference>
<accession>A0ABW5Z3I2</accession>
<keyword evidence="3" id="KW-1185">Reference proteome</keyword>
<evidence type="ECO:0000313" key="3">
    <source>
        <dbReference type="Proteomes" id="UP001597549"/>
    </source>
</evidence>
<gene>
    <name evidence="2" type="ORF">ACFSX9_01465</name>
</gene>
<feature type="region of interest" description="Disordered" evidence="1">
    <location>
        <begin position="1"/>
        <end position="20"/>
    </location>
</feature>
<reference evidence="3" key="1">
    <citation type="journal article" date="2019" name="Int. J. Syst. Evol. Microbiol.">
        <title>The Global Catalogue of Microorganisms (GCM) 10K type strain sequencing project: providing services to taxonomists for standard genome sequencing and annotation.</title>
        <authorList>
            <consortium name="The Broad Institute Genomics Platform"/>
            <consortium name="The Broad Institute Genome Sequencing Center for Infectious Disease"/>
            <person name="Wu L."/>
            <person name="Ma J."/>
        </authorList>
    </citation>
    <scope>NUCLEOTIDE SEQUENCE [LARGE SCALE GENOMIC DNA]</scope>
    <source>
        <strain evidence="3">KCTC 52644</strain>
    </source>
</reference>
<comment type="caution">
    <text evidence="2">The sequence shown here is derived from an EMBL/GenBank/DDBJ whole genome shotgun (WGS) entry which is preliminary data.</text>
</comment>